<protein>
    <submittedName>
        <fullName evidence="1">Uncharacterized protein</fullName>
    </submittedName>
</protein>
<proteinExistence type="predicted"/>
<feature type="non-terminal residue" evidence="1">
    <location>
        <position position="58"/>
    </location>
</feature>
<accession>A0A0B6YCQ9</accession>
<gene>
    <name evidence="1" type="primary">ORF19719</name>
</gene>
<name>A0A0B6YCQ9_9EUPU</name>
<evidence type="ECO:0000313" key="1">
    <source>
        <dbReference type="EMBL" id="CEK53275.1"/>
    </source>
</evidence>
<dbReference type="AlphaFoldDB" id="A0A0B6YCQ9"/>
<sequence>MILRGTIHSPCMLHRHRPPTHAVFYTDTLSLYVTLPLAHSLYVTQSPNTLHEHTVHLP</sequence>
<reference evidence="1" key="1">
    <citation type="submission" date="2014-12" db="EMBL/GenBank/DDBJ databases">
        <title>Insight into the proteome of Arion vulgaris.</title>
        <authorList>
            <person name="Aradska J."/>
            <person name="Bulat T."/>
            <person name="Smidak R."/>
            <person name="Sarate P."/>
            <person name="Gangsoo J."/>
            <person name="Sialana F."/>
            <person name="Bilban M."/>
            <person name="Lubec G."/>
        </authorList>
    </citation>
    <scope>NUCLEOTIDE SEQUENCE</scope>
    <source>
        <tissue evidence="1">Skin</tissue>
    </source>
</reference>
<dbReference type="EMBL" id="HACG01006410">
    <property type="protein sequence ID" value="CEK53275.1"/>
    <property type="molecule type" value="Transcribed_RNA"/>
</dbReference>
<organism evidence="1">
    <name type="scientific">Arion vulgaris</name>
    <dbReference type="NCBI Taxonomy" id="1028688"/>
    <lineage>
        <taxon>Eukaryota</taxon>
        <taxon>Metazoa</taxon>
        <taxon>Spiralia</taxon>
        <taxon>Lophotrochozoa</taxon>
        <taxon>Mollusca</taxon>
        <taxon>Gastropoda</taxon>
        <taxon>Heterobranchia</taxon>
        <taxon>Euthyneura</taxon>
        <taxon>Panpulmonata</taxon>
        <taxon>Eupulmonata</taxon>
        <taxon>Stylommatophora</taxon>
        <taxon>Helicina</taxon>
        <taxon>Arionoidea</taxon>
        <taxon>Arionidae</taxon>
        <taxon>Arion</taxon>
    </lineage>
</organism>